<feature type="region of interest" description="Disordered" evidence="1">
    <location>
        <begin position="1"/>
        <end position="74"/>
    </location>
</feature>
<accession>A0A150G8Q3</accession>
<sequence length="201" mass="20358">MVRPFTSRPDTPISVAEHFDLSSADKPNKQKGADTGVDPEGRDQPGKNRPMAPPEQLREEGERVMPDQDNVNAEGARVMGGAGLMEARTAPQVRPRGAAAGVLAGEADAAAGRPTGSFAPTGPGFSGSPSALAGTDGISSEAMTSEGATQDTELMKGRLREMQGGGGDGAEGEGEGEGGSGPGQAGGTPPDIRHRQTPMSP</sequence>
<feature type="region of interest" description="Disordered" evidence="1">
    <location>
        <begin position="110"/>
        <end position="201"/>
    </location>
</feature>
<reference evidence="3" key="1">
    <citation type="journal article" date="2016" name="Nat. Commun.">
        <title>The Gonium pectorale genome demonstrates co-option of cell cycle regulation during the evolution of multicellularity.</title>
        <authorList>
            <person name="Hanschen E.R."/>
            <person name="Marriage T.N."/>
            <person name="Ferris P.J."/>
            <person name="Hamaji T."/>
            <person name="Toyoda A."/>
            <person name="Fujiyama A."/>
            <person name="Neme R."/>
            <person name="Noguchi H."/>
            <person name="Minakuchi Y."/>
            <person name="Suzuki M."/>
            <person name="Kawai-Toyooka H."/>
            <person name="Smith D.R."/>
            <person name="Sparks H."/>
            <person name="Anderson J."/>
            <person name="Bakaric R."/>
            <person name="Luria V."/>
            <person name="Karger A."/>
            <person name="Kirschner M.W."/>
            <person name="Durand P.M."/>
            <person name="Michod R.E."/>
            <person name="Nozaki H."/>
            <person name="Olson B.J."/>
        </authorList>
    </citation>
    <scope>NUCLEOTIDE SEQUENCE [LARGE SCALE GENOMIC DNA]</scope>
    <source>
        <strain evidence="3">NIES-2863</strain>
    </source>
</reference>
<evidence type="ECO:0000313" key="3">
    <source>
        <dbReference type="Proteomes" id="UP000075714"/>
    </source>
</evidence>
<gene>
    <name evidence="2" type="ORF">GPECTOR_46g212</name>
</gene>
<feature type="compositionally biased region" description="Polar residues" evidence="1">
    <location>
        <begin position="137"/>
        <end position="152"/>
    </location>
</feature>
<evidence type="ECO:0000313" key="2">
    <source>
        <dbReference type="EMBL" id="KXZ46143.1"/>
    </source>
</evidence>
<evidence type="ECO:0000256" key="1">
    <source>
        <dbReference type="SAM" id="MobiDB-lite"/>
    </source>
</evidence>
<dbReference type="AlphaFoldDB" id="A0A150G8Q3"/>
<dbReference type="EMBL" id="LSYV01000047">
    <property type="protein sequence ID" value="KXZ46143.1"/>
    <property type="molecule type" value="Genomic_DNA"/>
</dbReference>
<protein>
    <submittedName>
        <fullName evidence="2">Uncharacterized protein</fullName>
    </submittedName>
</protein>
<organism evidence="2 3">
    <name type="scientific">Gonium pectorale</name>
    <name type="common">Green alga</name>
    <dbReference type="NCBI Taxonomy" id="33097"/>
    <lineage>
        <taxon>Eukaryota</taxon>
        <taxon>Viridiplantae</taxon>
        <taxon>Chlorophyta</taxon>
        <taxon>core chlorophytes</taxon>
        <taxon>Chlorophyceae</taxon>
        <taxon>CS clade</taxon>
        <taxon>Chlamydomonadales</taxon>
        <taxon>Volvocaceae</taxon>
        <taxon>Gonium</taxon>
    </lineage>
</organism>
<keyword evidence="3" id="KW-1185">Reference proteome</keyword>
<dbReference type="OrthoDB" id="10644318at2759"/>
<feature type="compositionally biased region" description="Basic and acidic residues" evidence="1">
    <location>
        <begin position="56"/>
        <end position="66"/>
    </location>
</feature>
<comment type="caution">
    <text evidence="2">The sequence shown here is derived from an EMBL/GenBank/DDBJ whole genome shotgun (WGS) entry which is preliminary data.</text>
</comment>
<name>A0A150G8Q3_GONPE</name>
<dbReference type="Proteomes" id="UP000075714">
    <property type="component" value="Unassembled WGS sequence"/>
</dbReference>
<feature type="compositionally biased region" description="Gly residues" evidence="1">
    <location>
        <begin position="177"/>
        <end position="186"/>
    </location>
</feature>
<proteinExistence type="predicted"/>